<feature type="region of interest" description="Disordered" evidence="3">
    <location>
        <begin position="171"/>
        <end position="363"/>
    </location>
</feature>
<feature type="compositionally biased region" description="Low complexity" evidence="3">
    <location>
        <begin position="311"/>
        <end position="331"/>
    </location>
</feature>
<feature type="compositionally biased region" description="Polar residues" evidence="3">
    <location>
        <begin position="1245"/>
        <end position="1264"/>
    </location>
</feature>
<feature type="compositionally biased region" description="Low complexity" evidence="3">
    <location>
        <begin position="238"/>
        <end position="255"/>
    </location>
</feature>
<feature type="region of interest" description="Disordered" evidence="3">
    <location>
        <begin position="1160"/>
        <end position="1284"/>
    </location>
</feature>
<feature type="compositionally biased region" description="Basic residues" evidence="3">
    <location>
        <begin position="1650"/>
        <end position="1661"/>
    </location>
</feature>
<evidence type="ECO:0000256" key="4">
    <source>
        <dbReference type="SAM" id="SignalP"/>
    </source>
</evidence>
<dbReference type="RefSeq" id="XP_062806335.1">
    <property type="nucleotide sequence ID" value="XM_062940083.1"/>
</dbReference>
<feature type="region of interest" description="Disordered" evidence="3">
    <location>
        <begin position="1621"/>
        <end position="1664"/>
    </location>
</feature>
<accession>A0ABR0IR23</accession>
<dbReference type="EMBL" id="JAFFHC010000001">
    <property type="protein sequence ID" value="KAK4682865.1"/>
    <property type="molecule type" value="Genomic_DNA"/>
</dbReference>
<name>A0ABR0IR23_9PEZI</name>
<evidence type="ECO:0000256" key="3">
    <source>
        <dbReference type="SAM" id="MobiDB-lite"/>
    </source>
</evidence>
<feature type="region of interest" description="Disordered" evidence="3">
    <location>
        <begin position="993"/>
        <end position="1024"/>
    </location>
</feature>
<feature type="coiled-coil region" evidence="2">
    <location>
        <begin position="1729"/>
        <end position="1819"/>
    </location>
</feature>
<keyword evidence="4" id="KW-0732">Signal</keyword>
<feature type="compositionally biased region" description="Low complexity" evidence="3">
    <location>
        <begin position="2344"/>
        <end position="2369"/>
    </location>
</feature>
<keyword evidence="1 2" id="KW-0175">Coiled coil</keyword>
<feature type="compositionally biased region" description="Polar residues" evidence="3">
    <location>
        <begin position="1424"/>
        <end position="1442"/>
    </location>
</feature>
<feature type="compositionally biased region" description="Polar residues" evidence="3">
    <location>
        <begin position="1009"/>
        <end position="1024"/>
    </location>
</feature>
<feature type="chain" id="PRO_5047129515" description="Myosin class II heavy chain" evidence="4">
    <location>
        <begin position="19"/>
        <end position="2476"/>
    </location>
</feature>
<feature type="region of interest" description="Disordered" evidence="3">
    <location>
        <begin position="2338"/>
        <end position="2400"/>
    </location>
</feature>
<feature type="compositionally biased region" description="Basic and acidic residues" evidence="3">
    <location>
        <begin position="451"/>
        <end position="486"/>
    </location>
</feature>
<evidence type="ECO:0008006" key="7">
    <source>
        <dbReference type="Google" id="ProtNLM"/>
    </source>
</evidence>
<feature type="coiled-coil region" evidence="2">
    <location>
        <begin position="1923"/>
        <end position="2166"/>
    </location>
</feature>
<evidence type="ECO:0000256" key="2">
    <source>
        <dbReference type="SAM" id="Coils"/>
    </source>
</evidence>
<feature type="region of interest" description="Disordered" evidence="3">
    <location>
        <begin position="1329"/>
        <end position="1551"/>
    </location>
</feature>
<feature type="compositionally biased region" description="Low complexity" evidence="3">
    <location>
        <begin position="406"/>
        <end position="416"/>
    </location>
</feature>
<comment type="caution">
    <text evidence="5">The sequence shown here is derived from an EMBL/GenBank/DDBJ whole genome shotgun (WGS) entry which is preliminary data.</text>
</comment>
<organism evidence="5 6">
    <name type="scientific">Podospora pseudoanserina</name>
    <dbReference type="NCBI Taxonomy" id="2609844"/>
    <lineage>
        <taxon>Eukaryota</taxon>
        <taxon>Fungi</taxon>
        <taxon>Dikarya</taxon>
        <taxon>Ascomycota</taxon>
        <taxon>Pezizomycotina</taxon>
        <taxon>Sordariomycetes</taxon>
        <taxon>Sordariomycetidae</taxon>
        <taxon>Sordariales</taxon>
        <taxon>Podosporaceae</taxon>
        <taxon>Podospora</taxon>
    </lineage>
</organism>
<feature type="compositionally biased region" description="Basic and acidic residues" evidence="3">
    <location>
        <begin position="434"/>
        <end position="443"/>
    </location>
</feature>
<keyword evidence="6" id="KW-1185">Reference proteome</keyword>
<protein>
    <recommendedName>
        <fullName evidence="7">Myosin class II heavy chain</fullName>
    </recommendedName>
</protein>
<feature type="region of interest" description="Disordered" evidence="3">
    <location>
        <begin position="431"/>
        <end position="549"/>
    </location>
</feature>
<feature type="compositionally biased region" description="Basic and acidic residues" evidence="3">
    <location>
        <begin position="190"/>
        <end position="202"/>
    </location>
</feature>
<evidence type="ECO:0000256" key="1">
    <source>
        <dbReference type="ARBA" id="ARBA00023054"/>
    </source>
</evidence>
<sequence>MRYLSFSVFALGITTTSATILASDGHGGVIHNPRYTHQRIDSRNVKIDNLALHAAVRRFNVEQLQNLTSTLPVLIPRQAANLQVFTSALGGATAPAITNSGDPDRPFAVDGDTFPDFATASNRACDNQKNACARIANEGGQRDGELTVGECDRQMEQCKSAALSAANRSFDGAAGEQQPQQPPPQQGGGRGDDGGQRQDPNRGQDQGQEEQAPPESVLTPPRALAQDGPLKPISKLQAYPPSIASSPALSSASTADGEASPVLPPLPVPRLPERVRGLLRTPPPAAERSGDEDSRDEGLAPGATDWGSPYPSNLRTDSTSSSDLSGDSPLPIHRLQLQTPFLRPAPLIEEPQPEPPRQSSLSAAAAVLANRARRIAHGITEDWIRQHTAAGGDQEKRHWFSDGTGDSENSSLSGSFSGEEAAWLGYDDINLETPRPRSRETDNGRWLSSGLDRRKQASNETLRQSHLDRAKEAPAAKMVSSDERSTPDSVGNRGFTADSLSATQGRLNLPERPGTPKLNGINGSASVTQVEHKAPSTPSRAAVKRASLSATPRAFRKKVPWKGKNIMVCFPSNDRRGQPGGPPMPLTETQVKGMLRSWEELGYNTEGFDLASDAQELGTAEHSHSRGSWPDFDDVARERQSGKYPIVLPDLNAWKKYVDELNEAKLRALGVSFGNEEPPLPPPPAISPATTMSRQTSMQYPPLPFSPPIPTSSASSNQAVPGFPFNVPFVTSAAQSPGIPAGASPGPFNKFNPRASISIPSPHGWSPSIMLGHRVGSPSLANLSAMMSPTSPFSPDGMGPVGPVGHQRHQSLQFPVLPHQFQVPVRASPRLQDLCEIDEEPAEEEASKPHEAGFVHHNASDSLQKEIDEAEYHLEEQMRSQLDNDEDYSPHNENDKGEMPALPSVQFAAQAPQFSQADGLVLHHPRPHSRGHSLSQKFYTEDDATVEGGYRPTLQGISPHLSEDSEIETNPSNLGTPVQNFDFAKIAHQRTLSNDSNPWQHSEPGRPAANSNHQPRVSHGSKSSFSKLNVEAPEFKFNPANSFTPGNGFAFSNSSFATPVFNAGLPQTVPNAFGMTAPLPAPVPAPVPAPGPTKINVNAAPFSPGSSDFSFSSSGPKFRPDAPAFTPTGIPGVTAGSVKSTSKPGSIFGSIDLSAADIVKPAKKSQAVPITKPEDEQPDEEREGGKAPGQYTGEETRSKRARSSVAPDDDIALFAERTDDPTLVVAKPETVAEDGGPVEDKSFDESNNGQEDTAQSSMVISATPDTEAAISPSETSPDQATVPWAPFEFNKPTEMQAFAEAAPFEPGSFKAGHTKSLSATAKAFVPGVPVWEDDKDTTPEATPIVANDEHSGLSQDAAETVVESIEQPEEDLEVPTPAATRSLDKELPPAPKGLAASRYARSSPPPPPPPKQSGLSASRFATALSPSNEQPQQQVSMPASSTELDDKPLPSAPAEEAAGDMLAEPTMADLDEIMRRLNENPDMGVKKTYNNENQWAHADPAPPRGTSLEVPLDAPLLRSEAPSPKPSSRQYDEMADSPRTLSAEPEDPFNDQMQYTEGAVQRLNGSESLPASDWEGTFTEDEQTKLESRVKFFDGRVSDLVDGLLAARLKPLEQLVSGLARSGKHLHSSQPRHSVSDTEDGDDEEDGLTHLRRPASPRRDRRMQQIRAAVSEALAAHQKIPAESARSLAGEDNSRVLSVLEEMKTQLNVRADIGSIVEEVIERRIPPAAVDKDHEISQLHARLAALEQRLHDSDAKLAAETAARRAAEDSAARASRELENAATKIDVEMMNKSSLGQRINDLEERVHHAEHQVEEAVNGRRAAEDRLAENQRLLRISAEEETRLRELVDTKDSEMNEARKETLHWRGEATRIATIAQRRDKDLAQALDENKALHKLIETLGTQVEENERVRDNYRTKMFSLQEDMAKAAKDIAEENARHAKREQGLVARQEVLEARLQAEARTRERIETELQRLEMGERQGMRAVAECKRLENVLAEMRTENHKLHQSALRYQAEFEEARESAAREVQRTRDAMQSEIDAANHQVNVARNELEDQMARLRSQLDQVKMDADTSKARLEMLLEEAQTTKQTELEALAEKHQNEMEDLQARYDRQLSNTREDAHRTEQNLLERLSISTSKSEHLQDKVAHLEEKLEIAKEAARAAAQAAKSSVGGAELPAQVGASAARELGVPERISPQALRESIMVLQEQLQEREQRIEELDQKLAKVDPEAETKISKRDDEIIWLRELLAVRHSDLQDIIAALGREDYDKNTVKDAAIRLKANLQMEEQERERALNGGSAINLPNIAATIREAATPRVAQAVGPLAAAWGNWRRSRDPSFGAASSVQSPTGSTSGSSTTPSKSGPTASGFLGGLLTPPASSLRQTPTAPPVKQPTAFSSTGRRFTAQDLANRPLGPASAAVQQAQLETAAAVPALPSVLSTPPRRTVSSGPVTPPMRDNAYDSDAQDFDDAEFYEE</sequence>
<feature type="compositionally biased region" description="Basic and acidic residues" evidence="3">
    <location>
        <begin position="288"/>
        <end position="298"/>
    </location>
</feature>
<dbReference type="GeneID" id="87960575"/>
<proteinExistence type="predicted"/>
<dbReference type="PANTHER" id="PTHR32083">
    <property type="entry name" value="CILIA AND FLAGELLA-ASSOCIATED PROTEIN 58-RELATED"/>
    <property type="match status" value="1"/>
</dbReference>
<evidence type="ECO:0000313" key="5">
    <source>
        <dbReference type="EMBL" id="KAK4682865.1"/>
    </source>
</evidence>
<feature type="compositionally biased region" description="Acidic residues" evidence="3">
    <location>
        <begin position="2464"/>
        <end position="2476"/>
    </location>
</feature>
<feature type="compositionally biased region" description="Acidic residues" evidence="3">
    <location>
        <begin position="1637"/>
        <end position="1646"/>
    </location>
</feature>
<gene>
    <name evidence="5" type="ORF">QC764_0023570</name>
</gene>
<reference evidence="5 6" key="1">
    <citation type="journal article" date="2023" name="bioRxiv">
        <title>High-quality genome assemblies of four members of thePodospora anserinaspecies complex.</title>
        <authorList>
            <person name="Ament-Velasquez S.L."/>
            <person name="Vogan A.A."/>
            <person name="Wallerman O."/>
            <person name="Hartmann F."/>
            <person name="Gautier V."/>
            <person name="Silar P."/>
            <person name="Giraud T."/>
            <person name="Johannesson H."/>
        </authorList>
    </citation>
    <scope>NUCLEOTIDE SEQUENCE [LARGE SCALE GENOMIC DNA]</scope>
    <source>
        <strain evidence="5 6">CBS 124.78</strain>
    </source>
</reference>
<evidence type="ECO:0000313" key="6">
    <source>
        <dbReference type="Proteomes" id="UP001323617"/>
    </source>
</evidence>
<feature type="signal peptide" evidence="4">
    <location>
        <begin position="1"/>
        <end position="18"/>
    </location>
</feature>
<dbReference type="Proteomes" id="UP001323617">
    <property type="component" value="Unassembled WGS sequence"/>
</dbReference>
<dbReference type="PANTHER" id="PTHR32083:SF0">
    <property type="entry name" value="CILIA AND FLAGELLA-ASSOCIATED PROTEIN 58"/>
    <property type="match status" value="1"/>
</dbReference>
<feature type="region of interest" description="Disordered" evidence="3">
    <location>
        <begin position="389"/>
        <end position="416"/>
    </location>
</feature>
<feature type="region of interest" description="Disordered" evidence="3">
    <location>
        <begin position="2434"/>
        <end position="2476"/>
    </location>
</feature>